<keyword evidence="14" id="KW-0539">Nucleus</keyword>
<gene>
    <name evidence="18" type="ORF">BRAA10T44836Z</name>
</gene>
<keyword evidence="11" id="KW-0238">DNA-binding</keyword>
<dbReference type="Pfam" id="PF03859">
    <property type="entry name" value="CG-1"/>
    <property type="match status" value="1"/>
</dbReference>
<dbReference type="SMART" id="SM00015">
    <property type="entry name" value="IQ"/>
    <property type="match status" value="2"/>
</dbReference>
<sequence>MADRGSFGFISPPRLDMEQLLSEAQHRWLRPAEICEILRNYHKFHIATESPTRPASGSLFLFDRKVLRYFRKDGHNWRKKKDGKTIKEAHEKLKVGSIDVLHCYYAHGEGNENFQRRCYWMLEVFPYSVEYSVPSYFMVCFEFCAYFSVLLLYCYRELMHIVFVHYLEVKGSRTSIGMKENNSNSLSGTASVNIDSAASPTSRLSSYCEDADSGDSHQSSSVLRASPEPQTGNRNGWTSAPGMRTVSQVHGNRVGETDSQRLFDVQTWDAVDNLVTRYDQPCNNLLLEERTDKGGMLPAEHLRSPLQTQLNWQIPAQDDLPLPKWPGYLLPHSGMTDDTDLALLEQSAQDNFESFSSLLDIEHLQSDGISPSDMESEYIPVKKSLLRHEDSLKKVDSFSRWASKELGEMEDLQMQSSRGDIAWTSVDCETAAAGVAFSPSLSEDQRFTILDYWPKCAQTDADVEVVVIGTFLLSPQEVTICSWSCMFGEVEVPAEILVDGVLCCHAPPHTAGQVPFYVTCSNRFACSELREFDFRSGSTKKIDAAGIYGYSTKEASLQMRFEKLLAHRDFVQEHQIFEDVVEKRRKISKIILLNEEKENLFPRIYERHSTKQEPKELVLRQQFEDELYIWLIHKVTEEGKGPNILDEGGQGVLHFVAALGYDWAIKPILAAGVNINFRDANGWSALHWAAFSGREETVAVLVSLGADAGALTDPSPELPLGKTAADLAYGKEHRGISGFLAESSLTSYLEKLTMESKENSPANSGGPKAVQTVSERTAAPMSSGDIPETLSLKDSLTAVRNATQAADRLHQVFRMQSFQRKQLSGFDVDDDDEIGISNELAVSFAASKTKNPGQSEIFVHSAATHIQKKYRGWKKRKEFLLIRQRVVKIQAHVRGHQVRKQYKPIVWSVGLLEKIILRWRRKGTGLRGFKRNAVPKTVEPEPQCPMVPKEDDYDFLEKGRKQTEARLEKALTRVKSMVQYPEARDQYRRLLTVVEGFRENEASSSLSVNNREEPVNYEDDDLIDIDSLLNDDIFMSTSP</sequence>
<evidence type="ECO:0000256" key="11">
    <source>
        <dbReference type="ARBA" id="ARBA00023125"/>
    </source>
</evidence>
<dbReference type="GO" id="GO:0005516">
    <property type="term" value="F:calmodulin binding"/>
    <property type="evidence" value="ECO:0007669"/>
    <property type="project" value="UniProtKB-KW"/>
</dbReference>
<dbReference type="InterPro" id="IPR000048">
    <property type="entry name" value="IQ_motif_EF-hand-BS"/>
</dbReference>
<evidence type="ECO:0000256" key="3">
    <source>
        <dbReference type="ARBA" id="ARBA00022553"/>
    </source>
</evidence>
<dbReference type="Gene3D" id="1.25.40.20">
    <property type="entry name" value="Ankyrin repeat-containing domain"/>
    <property type="match status" value="1"/>
</dbReference>
<dbReference type="FunFam" id="2.60.40.10:FF:000314">
    <property type="entry name" value="Calmodulin-binding transcription activator 2"/>
    <property type="match status" value="1"/>
</dbReference>
<evidence type="ECO:0000256" key="1">
    <source>
        <dbReference type="ARBA" id="ARBA00004123"/>
    </source>
</evidence>
<dbReference type="Pfam" id="PF00612">
    <property type="entry name" value="IQ"/>
    <property type="match status" value="2"/>
</dbReference>
<dbReference type="Gene3D" id="2.60.40.10">
    <property type="entry name" value="Immunoglobulins"/>
    <property type="match status" value="1"/>
</dbReference>
<organism evidence="18">
    <name type="scientific">Brassica campestris</name>
    <name type="common">Field mustard</name>
    <dbReference type="NCBI Taxonomy" id="3711"/>
    <lineage>
        <taxon>Eukaryota</taxon>
        <taxon>Viridiplantae</taxon>
        <taxon>Streptophyta</taxon>
        <taxon>Embryophyta</taxon>
        <taxon>Tracheophyta</taxon>
        <taxon>Spermatophyta</taxon>
        <taxon>Magnoliopsida</taxon>
        <taxon>eudicotyledons</taxon>
        <taxon>Gunneridae</taxon>
        <taxon>Pentapetalae</taxon>
        <taxon>rosids</taxon>
        <taxon>malvids</taxon>
        <taxon>Brassicales</taxon>
        <taxon>Brassicaceae</taxon>
        <taxon>Brassiceae</taxon>
        <taxon>Brassica</taxon>
    </lineage>
</organism>
<dbReference type="PROSITE" id="PS51437">
    <property type="entry name" value="CG_1"/>
    <property type="match status" value="1"/>
</dbReference>
<keyword evidence="4" id="KW-0677">Repeat</keyword>
<evidence type="ECO:0000256" key="9">
    <source>
        <dbReference type="ARBA" id="ARBA00023043"/>
    </source>
</evidence>
<keyword evidence="3" id="KW-0597">Phosphoprotein</keyword>
<keyword evidence="6" id="KW-0112">Calmodulin-binding</keyword>
<evidence type="ECO:0000256" key="2">
    <source>
        <dbReference type="ARBA" id="ARBA00008267"/>
    </source>
</evidence>
<feature type="compositionally biased region" description="Polar residues" evidence="16">
    <location>
        <begin position="216"/>
        <end position="238"/>
    </location>
</feature>
<dbReference type="GO" id="GO:0003677">
    <property type="term" value="F:DNA binding"/>
    <property type="evidence" value="ECO:0007669"/>
    <property type="project" value="UniProtKB-KW"/>
</dbReference>
<evidence type="ECO:0000256" key="12">
    <source>
        <dbReference type="ARBA" id="ARBA00023159"/>
    </source>
</evidence>
<evidence type="ECO:0000256" key="8">
    <source>
        <dbReference type="ARBA" id="ARBA00023016"/>
    </source>
</evidence>
<evidence type="ECO:0000256" key="16">
    <source>
        <dbReference type="SAM" id="MobiDB-lite"/>
    </source>
</evidence>
<dbReference type="InterPro" id="IPR013783">
    <property type="entry name" value="Ig-like_fold"/>
</dbReference>
<dbReference type="SMART" id="SM01076">
    <property type="entry name" value="CG-1"/>
    <property type="match status" value="1"/>
</dbReference>
<keyword evidence="7" id="KW-0805">Transcription regulation</keyword>
<dbReference type="PANTHER" id="PTHR23335:SF29">
    <property type="entry name" value="CALMODULIN-BINDING TRANSCRIPTION ACTIVATOR 1"/>
    <property type="match status" value="1"/>
</dbReference>
<evidence type="ECO:0000256" key="4">
    <source>
        <dbReference type="ARBA" id="ARBA00022737"/>
    </source>
</evidence>
<proteinExistence type="inferred from homology"/>
<comment type="subcellular location">
    <subcellularLocation>
        <location evidence="1">Nucleus</location>
    </subcellularLocation>
</comment>
<dbReference type="SUPFAM" id="SSF52540">
    <property type="entry name" value="P-loop containing nucleoside triphosphate hydrolases"/>
    <property type="match status" value="1"/>
</dbReference>
<keyword evidence="9 15" id="KW-0040">ANK repeat</keyword>
<keyword evidence="12" id="KW-0010">Activator</keyword>
<dbReference type="PROSITE" id="PS50297">
    <property type="entry name" value="ANK_REP_REGION"/>
    <property type="match status" value="1"/>
</dbReference>
<evidence type="ECO:0000313" key="18">
    <source>
        <dbReference type="EMBL" id="VDD20339.1"/>
    </source>
</evidence>
<dbReference type="GO" id="GO:0045893">
    <property type="term" value="P:positive regulation of DNA-templated transcription"/>
    <property type="evidence" value="ECO:0007669"/>
    <property type="project" value="UniProtKB-ARBA"/>
</dbReference>
<dbReference type="PROSITE" id="PS50088">
    <property type="entry name" value="ANK_REPEAT"/>
    <property type="match status" value="1"/>
</dbReference>
<dbReference type="FunFam" id="1.20.5.190:FF:000003">
    <property type="entry name" value="Calmodulin-binding transcription activator 2"/>
    <property type="match status" value="1"/>
</dbReference>
<dbReference type="GO" id="GO:0009409">
    <property type="term" value="P:response to cold"/>
    <property type="evidence" value="ECO:0007669"/>
    <property type="project" value="UniProtKB-ARBA"/>
</dbReference>
<dbReference type="InterPro" id="IPR036770">
    <property type="entry name" value="Ankyrin_rpt-contain_sf"/>
</dbReference>
<dbReference type="InterPro" id="IPR005559">
    <property type="entry name" value="CG-1_dom"/>
</dbReference>
<keyword evidence="13" id="KW-0804">Transcription</keyword>
<dbReference type="SMART" id="SM00248">
    <property type="entry name" value="ANK"/>
    <property type="match status" value="1"/>
</dbReference>
<keyword evidence="10" id="KW-0175">Coiled coil</keyword>
<dbReference type="PROSITE" id="PS50096">
    <property type="entry name" value="IQ"/>
    <property type="match status" value="2"/>
</dbReference>
<name>A0A3P6DMI9_BRACM</name>
<evidence type="ECO:0000256" key="15">
    <source>
        <dbReference type="PROSITE-ProRule" id="PRU00023"/>
    </source>
</evidence>
<dbReference type="InterPro" id="IPR027417">
    <property type="entry name" value="P-loop_NTPase"/>
</dbReference>
<dbReference type="EMBL" id="LR031577">
    <property type="protein sequence ID" value="VDD20339.1"/>
    <property type="molecule type" value="Genomic_DNA"/>
</dbReference>
<feature type="domain" description="CG-1" evidence="17">
    <location>
        <begin position="17"/>
        <end position="175"/>
    </location>
</feature>
<dbReference type="PANTHER" id="PTHR23335">
    <property type="entry name" value="CALMODULIN-BINDING TRANSCRIPTION ACTIVATOR CAMTA"/>
    <property type="match status" value="1"/>
</dbReference>
<dbReference type="InterPro" id="IPR014756">
    <property type="entry name" value="Ig_E-set"/>
</dbReference>
<dbReference type="FunFam" id="1.25.40.20:FF:000326">
    <property type="entry name" value="Calmodulin-binding transcription activator 2"/>
    <property type="match status" value="1"/>
</dbReference>
<evidence type="ECO:0000256" key="5">
    <source>
        <dbReference type="ARBA" id="ARBA00022837"/>
    </source>
</evidence>
<accession>A0A3P6DMI9</accession>
<dbReference type="Gene3D" id="1.20.5.190">
    <property type="match status" value="1"/>
</dbReference>
<evidence type="ECO:0000256" key="6">
    <source>
        <dbReference type="ARBA" id="ARBA00022860"/>
    </source>
</evidence>
<evidence type="ECO:0000256" key="10">
    <source>
        <dbReference type="ARBA" id="ARBA00023054"/>
    </source>
</evidence>
<evidence type="ECO:0000256" key="13">
    <source>
        <dbReference type="ARBA" id="ARBA00023163"/>
    </source>
</evidence>
<feature type="region of interest" description="Disordered" evidence="16">
    <location>
        <begin position="203"/>
        <end position="243"/>
    </location>
</feature>
<reference evidence="18" key="1">
    <citation type="submission" date="2018-11" db="EMBL/GenBank/DDBJ databases">
        <authorList>
            <consortium name="Genoscope - CEA"/>
            <person name="William W."/>
        </authorList>
    </citation>
    <scope>NUCLEOTIDE SEQUENCE</scope>
</reference>
<dbReference type="GO" id="GO:0005634">
    <property type="term" value="C:nucleus"/>
    <property type="evidence" value="ECO:0007669"/>
    <property type="project" value="UniProtKB-SubCell"/>
</dbReference>
<evidence type="ECO:0000259" key="17">
    <source>
        <dbReference type="PROSITE" id="PS51437"/>
    </source>
</evidence>
<comment type="similarity">
    <text evidence="2">Belongs to the CAMTA family.</text>
</comment>
<dbReference type="InterPro" id="IPR002110">
    <property type="entry name" value="Ankyrin_rpt"/>
</dbReference>
<evidence type="ECO:0000256" key="14">
    <source>
        <dbReference type="ARBA" id="ARBA00023242"/>
    </source>
</evidence>
<keyword evidence="5" id="KW-0106">Calcium</keyword>
<dbReference type="SUPFAM" id="SSF81296">
    <property type="entry name" value="E set domains"/>
    <property type="match status" value="1"/>
</dbReference>
<protein>
    <recommendedName>
        <fullName evidence="17">CG-1 domain-containing protein</fullName>
    </recommendedName>
</protein>
<dbReference type="Pfam" id="PF12796">
    <property type="entry name" value="Ank_2"/>
    <property type="match status" value="1"/>
</dbReference>
<dbReference type="SUPFAM" id="SSF48403">
    <property type="entry name" value="Ankyrin repeat"/>
    <property type="match status" value="1"/>
</dbReference>
<keyword evidence="8" id="KW-0346">Stress response</keyword>
<feature type="repeat" description="ANK" evidence="15">
    <location>
        <begin position="681"/>
        <end position="713"/>
    </location>
</feature>
<dbReference type="AlphaFoldDB" id="A0A3P6DMI9"/>
<evidence type="ECO:0000256" key="7">
    <source>
        <dbReference type="ARBA" id="ARBA00023015"/>
    </source>
</evidence>